<evidence type="ECO:0000259" key="2">
    <source>
        <dbReference type="SMART" id="SM00754"/>
    </source>
</evidence>
<organism evidence="3">
    <name type="scientific">uncultured Nocardioidaceae bacterium</name>
    <dbReference type="NCBI Taxonomy" id="253824"/>
    <lineage>
        <taxon>Bacteria</taxon>
        <taxon>Bacillati</taxon>
        <taxon>Actinomycetota</taxon>
        <taxon>Actinomycetes</taxon>
        <taxon>Propionibacteriales</taxon>
        <taxon>Nocardioidaceae</taxon>
        <taxon>environmental samples</taxon>
    </lineage>
</organism>
<feature type="signal peptide" evidence="1">
    <location>
        <begin position="1"/>
        <end position="30"/>
    </location>
</feature>
<feature type="domain" description="CHRD" evidence="2">
    <location>
        <begin position="40"/>
        <end position="149"/>
    </location>
</feature>
<protein>
    <recommendedName>
        <fullName evidence="2">CHRD domain-containing protein</fullName>
    </recommendedName>
</protein>
<keyword evidence="1" id="KW-0732">Signal</keyword>
<name>A0A6J4LLA3_9ACTN</name>
<dbReference type="SMART" id="SM00754">
    <property type="entry name" value="CHRD"/>
    <property type="match status" value="1"/>
</dbReference>
<dbReference type="Pfam" id="PF07452">
    <property type="entry name" value="CHRD"/>
    <property type="match status" value="1"/>
</dbReference>
<proteinExistence type="predicted"/>
<gene>
    <name evidence="3" type="ORF">AVDCRST_MAG36-979</name>
</gene>
<dbReference type="AlphaFoldDB" id="A0A6J4LLA3"/>
<feature type="chain" id="PRO_5026702435" description="CHRD domain-containing protein" evidence="1">
    <location>
        <begin position="31"/>
        <end position="149"/>
    </location>
</feature>
<evidence type="ECO:0000256" key="1">
    <source>
        <dbReference type="SAM" id="SignalP"/>
    </source>
</evidence>
<dbReference type="InterPro" id="IPR010895">
    <property type="entry name" value="CHRD"/>
</dbReference>
<accession>A0A6J4LLA3</accession>
<sequence>MDKRSTVLAATALTAVAGAGIIATSLPGAAAPGSAGTGPVHLGAVLVGGNEVTAGDTDGYGLADVHVARREICWKITVSGVDTIAAAHIHAGPSKVSGPVVVPLVPVDKGCTEVPRRTARFIADHPSQWYVNVHNAEFPAGALRGQLRK</sequence>
<evidence type="ECO:0000313" key="3">
    <source>
        <dbReference type="EMBL" id="CAA9332109.1"/>
    </source>
</evidence>
<reference evidence="3" key="1">
    <citation type="submission" date="2020-02" db="EMBL/GenBank/DDBJ databases">
        <authorList>
            <person name="Meier V. D."/>
        </authorList>
    </citation>
    <scope>NUCLEOTIDE SEQUENCE</scope>
    <source>
        <strain evidence="3">AVDCRST_MAG36</strain>
    </source>
</reference>
<dbReference type="EMBL" id="CADCUH010000061">
    <property type="protein sequence ID" value="CAA9332109.1"/>
    <property type="molecule type" value="Genomic_DNA"/>
</dbReference>